<evidence type="ECO:0000313" key="3">
    <source>
        <dbReference type="EMBL" id="NLA54855.1"/>
    </source>
</evidence>
<name>A0A7X6PKW4_9CORY</name>
<feature type="signal peptide" evidence="2">
    <location>
        <begin position="1"/>
        <end position="20"/>
    </location>
</feature>
<organism evidence="3 4">
    <name type="scientific">Corynebacterium humireducens</name>
    <dbReference type="NCBI Taxonomy" id="1223514"/>
    <lineage>
        <taxon>Bacteria</taxon>
        <taxon>Bacillati</taxon>
        <taxon>Actinomycetota</taxon>
        <taxon>Actinomycetes</taxon>
        <taxon>Mycobacteriales</taxon>
        <taxon>Corynebacteriaceae</taxon>
        <taxon>Corynebacterium</taxon>
    </lineage>
</organism>
<comment type="caution">
    <text evidence="3">The sequence shown here is derived from an EMBL/GenBank/DDBJ whole genome shotgun (WGS) entry which is preliminary data.</text>
</comment>
<keyword evidence="2" id="KW-0732">Signal</keyword>
<reference evidence="3 4" key="1">
    <citation type="journal article" date="2020" name="Biotechnol. Biofuels">
        <title>New insights from the biogas microbiome by comprehensive genome-resolved metagenomics of nearly 1600 species originating from multiple anaerobic digesters.</title>
        <authorList>
            <person name="Campanaro S."/>
            <person name="Treu L."/>
            <person name="Rodriguez-R L.M."/>
            <person name="Kovalovszki A."/>
            <person name="Ziels R.M."/>
            <person name="Maus I."/>
            <person name="Zhu X."/>
            <person name="Kougias P.G."/>
            <person name="Basile A."/>
            <person name="Luo G."/>
            <person name="Schluter A."/>
            <person name="Konstantinidis K.T."/>
            <person name="Angelidaki I."/>
        </authorList>
    </citation>
    <scope>NUCLEOTIDE SEQUENCE [LARGE SCALE GENOMIC DNA]</scope>
    <source>
        <strain evidence="3">AS15tlH2ME_198</strain>
    </source>
</reference>
<evidence type="ECO:0008006" key="5">
    <source>
        <dbReference type="Google" id="ProtNLM"/>
    </source>
</evidence>
<proteinExistence type="predicted"/>
<dbReference type="Proteomes" id="UP000557899">
    <property type="component" value="Unassembled WGS sequence"/>
</dbReference>
<sequence length="226" mass="25192">MKHVKYFAVLCTLSCGLALASCGTDTPGDATDSADTTTTTAGKSGSSSIPLNSDGTVDSEEFRRLFEAAARSTTSEIAEVWRVDSTSREPLSPEPDITITDRNSGTRVYSKTIFSDSVMEDYIADGQSWIRFDEGEWTLEGPFEETDPEVSDYSKFEVRIIDLDERRFEVERQLPDEDEPYTVEMVLDENFHTVEQFMDVGDGEALLQKSRNINQPVEFPEGLPGN</sequence>
<protein>
    <recommendedName>
        <fullName evidence="5">Secreted protein</fullName>
    </recommendedName>
</protein>
<evidence type="ECO:0000256" key="2">
    <source>
        <dbReference type="SAM" id="SignalP"/>
    </source>
</evidence>
<dbReference type="AlphaFoldDB" id="A0A7X6PKW4"/>
<dbReference type="EMBL" id="JAAZHI010000020">
    <property type="protein sequence ID" value="NLA54855.1"/>
    <property type="molecule type" value="Genomic_DNA"/>
</dbReference>
<evidence type="ECO:0000313" key="4">
    <source>
        <dbReference type="Proteomes" id="UP000557899"/>
    </source>
</evidence>
<gene>
    <name evidence="3" type="ORF">GX859_00935</name>
</gene>
<feature type="region of interest" description="Disordered" evidence="1">
    <location>
        <begin position="26"/>
        <end position="56"/>
    </location>
</feature>
<evidence type="ECO:0000256" key="1">
    <source>
        <dbReference type="SAM" id="MobiDB-lite"/>
    </source>
</evidence>
<dbReference type="PROSITE" id="PS51257">
    <property type="entry name" value="PROKAR_LIPOPROTEIN"/>
    <property type="match status" value="1"/>
</dbReference>
<feature type="compositionally biased region" description="Low complexity" evidence="1">
    <location>
        <begin position="26"/>
        <end position="48"/>
    </location>
</feature>
<feature type="chain" id="PRO_5038776668" description="Secreted protein" evidence="2">
    <location>
        <begin position="21"/>
        <end position="226"/>
    </location>
</feature>
<accession>A0A7X6PKW4</accession>